<evidence type="ECO:0000313" key="4">
    <source>
        <dbReference type="Proteomes" id="UP000308181"/>
    </source>
</evidence>
<evidence type="ECO:0000313" key="3">
    <source>
        <dbReference type="EMBL" id="TKC00131.1"/>
    </source>
</evidence>
<name>A0A4V6WMY7_9SPHI</name>
<dbReference type="OrthoDB" id="678557at2"/>
<feature type="signal peptide" evidence="2">
    <location>
        <begin position="1"/>
        <end position="21"/>
    </location>
</feature>
<reference evidence="3 4" key="1">
    <citation type="submission" date="2019-04" db="EMBL/GenBank/DDBJ databases">
        <title>Pedobacter sp. AR-3-17 sp. nov., isolated from Arctic soil.</title>
        <authorList>
            <person name="Dahal R.H."/>
            <person name="Kim D.-U."/>
        </authorList>
    </citation>
    <scope>NUCLEOTIDE SEQUENCE [LARGE SCALE GENOMIC DNA]</scope>
    <source>
        <strain evidence="3 4">AR-3-17</strain>
    </source>
</reference>
<protein>
    <recommendedName>
        <fullName evidence="5">Secreted protein</fullName>
    </recommendedName>
</protein>
<dbReference type="AlphaFoldDB" id="A0A4V6WMY7"/>
<dbReference type="EMBL" id="SWBP01000001">
    <property type="protein sequence ID" value="TKC00131.1"/>
    <property type="molecule type" value="Genomic_DNA"/>
</dbReference>
<gene>
    <name evidence="3" type="ORF">FA046_00155</name>
</gene>
<feature type="chain" id="PRO_5020974533" description="Secreted protein" evidence="2">
    <location>
        <begin position="22"/>
        <end position="123"/>
    </location>
</feature>
<comment type="caution">
    <text evidence="3">The sequence shown here is derived from an EMBL/GenBank/DDBJ whole genome shotgun (WGS) entry which is preliminary data.</text>
</comment>
<accession>A0A4V6WMY7</accession>
<dbReference type="Proteomes" id="UP000308181">
    <property type="component" value="Unassembled WGS sequence"/>
</dbReference>
<sequence length="123" mass="12750">MKKLLVIFSLAFAITACQSNANKTETVSDPTKNPLPTNIIEGTQAGQKPTNNPPHGQPFHDCALPEGAPFPANGGASQPKSVELPQPKVEMQQPSAAAGSVKLNPAHGQPGHKCELPVGAPLT</sequence>
<keyword evidence="2" id="KW-0732">Signal</keyword>
<keyword evidence="4" id="KW-1185">Reference proteome</keyword>
<evidence type="ECO:0008006" key="5">
    <source>
        <dbReference type="Google" id="ProtNLM"/>
    </source>
</evidence>
<feature type="compositionally biased region" description="Polar residues" evidence="1">
    <location>
        <begin position="19"/>
        <end position="50"/>
    </location>
</feature>
<dbReference type="PROSITE" id="PS51257">
    <property type="entry name" value="PROKAR_LIPOPROTEIN"/>
    <property type="match status" value="1"/>
</dbReference>
<proteinExistence type="predicted"/>
<evidence type="ECO:0000256" key="2">
    <source>
        <dbReference type="SAM" id="SignalP"/>
    </source>
</evidence>
<feature type="region of interest" description="Disordered" evidence="1">
    <location>
        <begin position="19"/>
        <end position="123"/>
    </location>
</feature>
<dbReference type="RefSeq" id="WP_136824336.1">
    <property type="nucleotide sequence ID" value="NZ_SWBP01000001.1"/>
</dbReference>
<organism evidence="3 4">
    <name type="scientific">Pedobacter cryophilus</name>
    <dbReference type="NCBI Taxonomy" id="2571271"/>
    <lineage>
        <taxon>Bacteria</taxon>
        <taxon>Pseudomonadati</taxon>
        <taxon>Bacteroidota</taxon>
        <taxon>Sphingobacteriia</taxon>
        <taxon>Sphingobacteriales</taxon>
        <taxon>Sphingobacteriaceae</taxon>
        <taxon>Pedobacter</taxon>
    </lineage>
</organism>
<evidence type="ECO:0000256" key="1">
    <source>
        <dbReference type="SAM" id="MobiDB-lite"/>
    </source>
</evidence>